<comment type="caution">
    <text evidence="2">The sequence shown here is derived from an EMBL/GenBank/DDBJ whole genome shotgun (WGS) entry which is preliminary data.</text>
</comment>
<feature type="domain" description="ATPase dynein-related AAA" evidence="1">
    <location>
        <begin position="757"/>
        <end position="832"/>
    </location>
</feature>
<dbReference type="InterPro" id="IPR052934">
    <property type="entry name" value="Methyl-DNA_Rec/Restrict_Enz"/>
</dbReference>
<evidence type="ECO:0000259" key="1">
    <source>
        <dbReference type="Pfam" id="PF07728"/>
    </source>
</evidence>
<gene>
    <name evidence="2" type="ORF">SKC37_09815</name>
</gene>
<dbReference type="PANTHER" id="PTHR37291:SF1">
    <property type="entry name" value="TYPE IV METHYL-DIRECTED RESTRICTION ENZYME ECOKMCRB SUBUNIT"/>
    <property type="match status" value="1"/>
</dbReference>
<organism evidence="2 3">
    <name type="scientific">Aquirufa esocilacus</name>
    <dbReference type="NCBI Taxonomy" id="3096513"/>
    <lineage>
        <taxon>Bacteria</taxon>
        <taxon>Pseudomonadati</taxon>
        <taxon>Bacteroidota</taxon>
        <taxon>Cytophagia</taxon>
        <taxon>Cytophagales</taxon>
        <taxon>Flectobacillaceae</taxon>
        <taxon>Aquirufa</taxon>
    </lineage>
</organism>
<protein>
    <submittedName>
        <fullName evidence="2">AAA family ATPase</fullName>
    </submittedName>
</protein>
<dbReference type="EMBL" id="JBBKXX010000003">
    <property type="protein sequence ID" value="MFD3408952.1"/>
    <property type="molecule type" value="Genomic_DNA"/>
</dbReference>
<dbReference type="InterPro" id="IPR011704">
    <property type="entry name" value="ATPase_dyneun-rel_AAA"/>
</dbReference>
<dbReference type="SUPFAM" id="SSF52540">
    <property type="entry name" value="P-loop containing nucleoside triphosphate hydrolases"/>
    <property type="match status" value="1"/>
</dbReference>
<dbReference type="Proteomes" id="UP001598019">
    <property type="component" value="Unassembled WGS sequence"/>
</dbReference>
<evidence type="ECO:0000313" key="2">
    <source>
        <dbReference type="EMBL" id="MFD3408952.1"/>
    </source>
</evidence>
<dbReference type="Gene3D" id="3.40.50.300">
    <property type="entry name" value="P-loop containing nucleotide triphosphate hydrolases"/>
    <property type="match status" value="1"/>
</dbReference>
<dbReference type="RefSeq" id="WP_377981307.1">
    <property type="nucleotide sequence ID" value="NZ_JBBKXX010000003.1"/>
</dbReference>
<name>A0ABW6DJT2_9BACT</name>
<reference evidence="2 3" key="1">
    <citation type="submission" date="2024-03" db="EMBL/GenBank/DDBJ databases">
        <title>Aquirufa genome sequencing.</title>
        <authorList>
            <person name="Pitt A."/>
            <person name="Hahn M.W."/>
        </authorList>
    </citation>
    <scope>NUCLEOTIDE SEQUENCE [LARGE SCALE GENOMIC DNA]</scope>
    <source>
        <strain evidence="2 3">HETE-83D</strain>
    </source>
</reference>
<dbReference type="Pfam" id="PF07728">
    <property type="entry name" value="AAA_5"/>
    <property type="match status" value="1"/>
</dbReference>
<accession>A0ABW6DJT2</accession>
<evidence type="ECO:0000313" key="3">
    <source>
        <dbReference type="Proteomes" id="UP001598019"/>
    </source>
</evidence>
<dbReference type="InterPro" id="IPR027417">
    <property type="entry name" value="P-loop_NTPase"/>
</dbReference>
<proteinExistence type="predicted"/>
<keyword evidence="3" id="KW-1185">Reference proteome</keyword>
<sequence>MKELKEIIDECNLTFKNVKQNYKTEYDFEFNREKEWLKNLEDKTHRLTGSVKSDIDYVISKLKSPNYLFSANDSSKLSTFVSQINGIVRIANRINNFKEGAELDNGRLLVLFDLFNTIKRTNKFSELNFGLNKNLNSFIVHLFSIIKHCQNPNQFPVYYKYWKNILGEVLKKKDDYDSLCEFYKTFDNPKHVSLGAYMGAIGTILAHKLSKSNIIKEENDKNYKYIKSKILNIHYFDLIIGYMRKPNYFIIGSKYGENNDIDMFQQMRADQVISVGFASHLDLNDFYLSDENEIIEYLKEGNESQSSINALKHFLGIKIGDKIAVKASGSPKGNKGFLSIVGICEVVANEEGKVYSYDQNNLGHRINVKYLEAPIYREYELGGYGSTVHHLSKIEHIDLIFGDTKSLSAFEKVKSQFERHIFDSFIDNLREILKRMTISINDERVVFSVREKSLNFTVGQRYCFNLYASESRGNFGVISKNPLHEKSEPFNGGTPPPFYNYLETLNPTPSEWESIIESIKEELSRSSRSGYRKYNNIEFENYVFENNEPITYNHMNFPLNTILYGPPGTGKTYHTILRAAEIIENKKIDSYQEALQVFNDNLHNRIEFITFHQNYSYEDFIQGLRPETDNKSSLTFDKKDGVFKRIADKAKQNSYFIPVGTTLKDYRVIKSNDDIVELFSEKTKSVRYVPYQLIIDLYEGIKSNKITLDDIKKRKDLDLPHLINSSVEKYYFGIEGTLYNICEYLIENEQSNSQLNYVIIIDEINRANISRVFGELITLIEPDKRSHGDIPLEVKLPSGDHFVVPSNLYIIGTMNTADKSIALLDIALRRRFEFESMYPMYEIEGAEIYDKDILLKLNEQIIKSKGHDFQIGHAYFMGENKDLVQRMNKKVIPLLLEYFMNDDKEVKGILYNAGLQIVENSWPLKISGKRV</sequence>
<dbReference type="PANTHER" id="PTHR37291">
    <property type="entry name" value="5-METHYLCYTOSINE-SPECIFIC RESTRICTION ENZYME B"/>
    <property type="match status" value="1"/>
</dbReference>